<proteinExistence type="predicted"/>
<reference evidence="5 6" key="1">
    <citation type="submission" date="2016-05" db="EMBL/GenBank/DDBJ databases">
        <title>Nuclear genome of Blastocystis sp. subtype 1 NandII.</title>
        <authorList>
            <person name="Gentekaki E."/>
            <person name="Curtis B."/>
            <person name="Stairs C."/>
            <person name="Eme L."/>
            <person name="Herman E."/>
            <person name="Klimes V."/>
            <person name="Arias M.C."/>
            <person name="Elias M."/>
            <person name="Hilliou F."/>
            <person name="Klute M."/>
            <person name="Malik S.-B."/>
            <person name="Pightling A."/>
            <person name="Rachubinski R."/>
            <person name="Salas D."/>
            <person name="Schlacht A."/>
            <person name="Suga H."/>
            <person name="Archibald J."/>
            <person name="Ball S.G."/>
            <person name="Clark G."/>
            <person name="Dacks J."/>
            <person name="Van Der Giezen M."/>
            <person name="Tsaousis A."/>
            <person name="Roger A."/>
        </authorList>
    </citation>
    <scope>NUCLEOTIDE SEQUENCE [LARGE SCALE GENOMIC DNA]</scope>
    <source>
        <strain evidence="6">ATCC 50177 / NandII</strain>
    </source>
</reference>
<dbReference type="STRING" id="478820.A0A196S5T8"/>
<keyword evidence="6" id="KW-1185">Reference proteome</keyword>
<accession>A0A196S5T8</accession>
<dbReference type="SUPFAM" id="SSF82185">
    <property type="entry name" value="Histone H3 K4-specific methyltransferase SET7/9 N-terminal domain"/>
    <property type="match status" value="1"/>
</dbReference>
<dbReference type="PANTHER" id="PTHR48012">
    <property type="entry name" value="STERILE20-LIKE KINASE, ISOFORM B-RELATED"/>
    <property type="match status" value="1"/>
</dbReference>
<dbReference type="EMBL" id="LXWW01000579">
    <property type="protein sequence ID" value="OAO11786.1"/>
    <property type="molecule type" value="Genomic_DNA"/>
</dbReference>
<evidence type="ECO:0000256" key="1">
    <source>
        <dbReference type="ARBA" id="ARBA00022741"/>
    </source>
</evidence>
<dbReference type="AlphaFoldDB" id="A0A196S5T8"/>
<dbReference type="Gene3D" id="3.80.10.10">
    <property type="entry name" value="Ribonuclease Inhibitor"/>
    <property type="match status" value="1"/>
</dbReference>
<dbReference type="GO" id="GO:0004674">
    <property type="term" value="F:protein serine/threonine kinase activity"/>
    <property type="evidence" value="ECO:0007669"/>
    <property type="project" value="TreeGrafter"/>
</dbReference>
<evidence type="ECO:0000259" key="4">
    <source>
        <dbReference type="PROSITE" id="PS50011"/>
    </source>
</evidence>
<dbReference type="InterPro" id="IPR050629">
    <property type="entry name" value="STE20/SPS1-PAK"/>
</dbReference>
<evidence type="ECO:0000313" key="6">
    <source>
        <dbReference type="Proteomes" id="UP000078348"/>
    </source>
</evidence>
<dbReference type="PROSITE" id="PS50011">
    <property type="entry name" value="PROTEIN_KINASE_DOM"/>
    <property type="match status" value="1"/>
</dbReference>
<evidence type="ECO:0000256" key="2">
    <source>
        <dbReference type="ARBA" id="ARBA00022840"/>
    </source>
</evidence>
<evidence type="ECO:0000256" key="3">
    <source>
        <dbReference type="SAM" id="MobiDB-lite"/>
    </source>
</evidence>
<comment type="caution">
    <text evidence="5">The sequence shown here is derived from an EMBL/GenBank/DDBJ whole genome shotgun (WGS) entry which is preliminary data.</text>
</comment>
<dbReference type="Proteomes" id="UP000078348">
    <property type="component" value="Unassembled WGS sequence"/>
</dbReference>
<dbReference type="Pfam" id="PF00069">
    <property type="entry name" value="Pkinase"/>
    <property type="match status" value="1"/>
</dbReference>
<dbReference type="PANTHER" id="PTHR48012:SF2">
    <property type="entry name" value="STERILE20-LIKE KINASE, ISOFORM B"/>
    <property type="match status" value="1"/>
</dbReference>
<dbReference type="InterPro" id="IPR032675">
    <property type="entry name" value="LRR_dom_sf"/>
</dbReference>
<dbReference type="InterPro" id="IPR000719">
    <property type="entry name" value="Prot_kinase_dom"/>
</dbReference>
<organism evidence="5 6">
    <name type="scientific">Blastocystis sp. subtype 1 (strain ATCC 50177 / NandII)</name>
    <dbReference type="NCBI Taxonomy" id="478820"/>
    <lineage>
        <taxon>Eukaryota</taxon>
        <taxon>Sar</taxon>
        <taxon>Stramenopiles</taxon>
        <taxon>Bigyra</taxon>
        <taxon>Opalozoa</taxon>
        <taxon>Opalinata</taxon>
        <taxon>Blastocystidae</taxon>
        <taxon>Blastocystis</taxon>
    </lineage>
</organism>
<feature type="region of interest" description="Disordered" evidence="3">
    <location>
        <begin position="1"/>
        <end position="56"/>
    </location>
</feature>
<evidence type="ECO:0000313" key="5">
    <source>
        <dbReference type="EMBL" id="OAO11786.1"/>
    </source>
</evidence>
<keyword evidence="2" id="KW-0067">ATP-binding</keyword>
<gene>
    <name evidence="5" type="ORF">AV274_6538</name>
</gene>
<sequence>MQSRSSNNPGQSSQEDEQIDEATSTTDAENTGIVENESSENANPEERNESGELQSPYLSRCHVRNYSGTKILMTEDPRFKALDELLPSGRTVSEEVISAIAGYYLLGLSDLHHMDIRGIASSGTLFVSDEGRAKLAYSIPSSQLEEYLRAKEMIVYSKAPEEIEGQGELKSDVWSLGITLMELAEGKNPFEMCTKETYQYRLKKGDPPSLLSEKWSAAFVDFVSKCLVKDVKERWDMKQLMRHPFVERAIQSIQGGSFSAALAMLHVPVKYNQMVAETLHKQDCLACVVLNDSDDDSFFYEGIVAKPCSELVMLSKDGVTIANTETHELLRVDDEDVNGIEHAQVLDLSDDGERWEGDVKDGKPFGWGVLYDSEGEKKYEGFRMGEMNVCYGKSYYSDIQKVEYEGMIYRGKRWGRGVQYDRNGRVIREGEWFCGAYDRKVKVQITEEHQSFHSLVTELVVSKGCCNEERWKALDLSFVTNLERLEVGDECFAHVEDIRMVGLKHLQKVKIGEKCACSDKTRRKMNPNSRFIVNDCATLTELDIGARSFSDYVFCSIQNVPSLETIRIGSVEDRSYSFMFSSLELKNLPKLATVEIGKFAFYQCVSVLFESCFLCDV</sequence>
<dbReference type="SMART" id="SM00220">
    <property type="entry name" value="S_TKc"/>
    <property type="match status" value="1"/>
</dbReference>
<dbReference type="GO" id="GO:0005737">
    <property type="term" value="C:cytoplasm"/>
    <property type="evidence" value="ECO:0007669"/>
    <property type="project" value="TreeGrafter"/>
</dbReference>
<dbReference type="OrthoDB" id="10642792at2759"/>
<feature type="domain" description="Protein kinase" evidence="4">
    <location>
        <begin position="1"/>
        <end position="246"/>
    </location>
</feature>
<keyword evidence="5" id="KW-0418">Kinase</keyword>
<keyword evidence="1" id="KW-0547">Nucleotide-binding</keyword>
<dbReference type="GO" id="GO:0005524">
    <property type="term" value="F:ATP binding"/>
    <property type="evidence" value="ECO:0007669"/>
    <property type="project" value="UniProtKB-KW"/>
</dbReference>
<dbReference type="SUPFAM" id="SSF56112">
    <property type="entry name" value="Protein kinase-like (PK-like)"/>
    <property type="match status" value="1"/>
</dbReference>
<feature type="compositionally biased region" description="Polar residues" evidence="3">
    <location>
        <begin position="1"/>
        <end position="13"/>
    </location>
</feature>
<protein>
    <submittedName>
        <fullName evidence="5">Protein kinase</fullName>
    </submittedName>
</protein>
<keyword evidence="5" id="KW-0808">Transferase</keyword>
<name>A0A196S5T8_BLAHN</name>
<dbReference type="Gene3D" id="1.10.510.10">
    <property type="entry name" value="Transferase(Phosphotransferase) domain 1"/>
    <property type="match status" value="1"/>
</dbReference>
<dbReference type="InterPro" id="IPR011009">
    <property type="entry name" value="Kinase-like_dom_sf"/>
</dbReference>